<dbReference type="Proteomes" id="UP000249056">
    <property type="component" value="Unassembled WGS sequence"/>
</dbReference>
<organism evidence="1 2">
    <name type="scientific">Monilinia fructigena</name>
    <dbReference type="NCBI Taxonomy" id="38457"/>
    <lineage>
        <taxon>Eukaryota</taxon>
        <taxon>Fungi</taxon>
        <taxon>Dikarya</taxon>
        <taxon>Ascomycota</taxon>
        <taxon>Pezizomycotina</taxon>
        <taxon>Leotiomycetes</taxon>
        <taxon>Helotiales</taxon>
        <taxon>Sclerotiniaceae</taxon>
        <taxon>Monilinia</taxon>
    </lineage>
</organism>
<gene>
    <name evidence="1" type="ORF">DID88_008288</name>
</gene>
<dbReference type="OrthoDB" id="2123952at2759"/>
<reference evidence="1 2" key="1">
    <citation type="submission" date="2018-06" db="EMBL/GenBank/DDBJ databases">
        <title>Genome Sequence of the Brown Rot Fungal Pathogen Monilinia fructigena.</title>
        <authorList>
            <person name="Landi L."/>
            <person name="De Miccolis Angelini R.M."/>
            <person name="Pollastro S."/>
            <person name="Abate D."/>
            <person name="Faretra F."/>
            <person name="Romanazzi G."/>
        </authorList>
    </citation>
    <scope>NUCLEOTIDE SEQUENCE [LARGE SCALE GENOMIC DNA]</scope>
    <source>
        <strain evidence="1 2">Mfrg269</strain>
    </source>
</reference>
<sequence length="119" mass="13243">MVADSDRAKYIEGLENRLGRMESLLKLSGLLNEEDGGRTDLGTLEKRLPKRTFRAERLLCLAQAATSPSQSTSGAPFDAKWIDPLSISVARTNKDPRSVKMVETGRVRRSRSLLSVIRQ</sequence>
<name>A0A395J7A9_9HELO</name>
<proteinExistence type="predicted"/>
<accession>A0A395J7A9</accession>
<evidence type="ECO:0000313" key="1">
    <source>
        <dbReference type="EMBL" id="RAL67533.1"/>
    </source>
</evidence>
<dbReference type="EMBL" id="QKRW01000003">
    <property type="protein sequence ID" value="RAL67533.1"/>
    <property type="molecule type" value="Genomic_DNA"/>
</dbReference>
<protein>
    <submittedName>
        <fullName evidence="1">Uncharacterized protein</fullName>
    </submittedName>
</protein>
<dbReference type="AlphaFoldDB" id="A0A395J7A9"/>
<comment type="caution">
    <text evidence="1">The sequence shown here is derived from an EMBL/GenBank/DDBJ whole genome shotgun (WGS) entry which is preliminary data.</text>
</comment>
<evidence type="ECO:0000313" key="2">
    <source>
        <dbReference type="Proteomes" id="UP000249056"/>
    </source>
</evidence>
<keyword evidence="2" id="KW-1185">Reference proteome</keyword>